<dbReference type="Proteomes" id="UP000327013">
    <property type="component" value="Unassembled WGS sequence"/>
</dbReference>
<sequence>MRYGKIGYRRWHDSSVSQSGERVRRVEDRERRARIRGARLMMRDRLAWALTDGGAAAVRALGTGRVWPSPVGKSRPGAERLAEERCDKRRILSQAGPLRATITFRSALIRHSSHRLTPPNICLWYMHKMRIGDFLYTRDFRMHPVSLAGTSCPLCPVRSQSRGRFSGVSSPGCNQITFAPNTIPGS</sequence>
<dbReference type="AlphaFoldDB" id="A0A5N6KRH5"/>
<reference evidence="1 2" key="1">
    <citation type="submission" date="2019-06" db="EMBL/GenBank/DDBJ databases">
        <title>A chromosomal-level reference genome of Carpinus fangiana (Coryloideae, Betulaceae).</title>
        <authorList>
            <person name="Yang X."/>
            <person name="Wang Z."/>
            <person name="Zhang L."/>
            <person name="Hao G."/>
            <person name="Liu J."/>
            <person name="Yang Y."/>
        </authorList>
    </citation>
    <scope>NUCLEOTIDE SEQUENCE [LARGE SCALE GENOMIC DNA]</scope>
    <source>
        <strain evidence="1">Cfa_2016G</strain>
        <tissue evidence="1">Leaf</tissue>
    </source>
</reference>
<name>A0A5N6KRH5_9ROSI</name>
<dbReference type="EMBL" id="VIBQ01000010">
    <property type="protein sequence ID" value="KAB8339063.1"/>
    <property type="molecule type" value="Genomic_DNA"/>
</dbReference>
<accession>A0A5N6KRH5</accession>
<evidence type="ECO:0000313" key="1">
    <source>
        <dbReference type="EMBL" id="KAB8339063.1"/>
    </source>
</evidence>
<comment type="caution">
    <text evidence="1">The sequence shown here is derived from an EMBL/GenBank/DDBJ whole genome shotgun (WGS) entry which is preliminary data.</text>
</comment>
<evidence type="ECO:0000313" key="2">
    <source>
        <dbReference type="Proteomes" id="UP000327013"/>
    </source>
</evidence>
<proteinExistence type="predicted"/>
<organism evidence="1 2">
    <name type="scientific">Carpinus fangiana</name>
    <dbReference type="NCBI Taxonomy" id="176857"/>
    <lineage>
        <taxon>Eukaryota</taxon>
        <taxon>Viridiplantae</taxon>
        <taxon>Streptophyta</taxon>
        <taxon>Embryophyta</taxon>
        <taxon>Tracheophyta</taxon>
        <taxon>Spermatophyta</taxon>
        <taxon>Magnoliopsida</taxon>
        <taxon>eudicotyledons</taxon>
        <taxon>Gunneridae</taxon>
        <taxon>Pentapetalae</taxon>
        <taxon>rosids</taxon>
        <taxon>fabids</taxon>
        <taxon>Fagales</taxon>
        <taxon>Betulaceae</taxon>
        <taxon>Carpinus</taxon>
    </lineage>
</organism>
<keyword evidence="2" id="KW-1185">Reference proteome</keyword>
<gene>
    <name evidence="1" type="ORF">FH972_021999</name>
</gene>
<protein>
    <submittedName>
        <fullName evidence="1">Uncharacterized protein</fullName>
    </submittedName>
</protein>